<reference evidence="8" key="2">
    <citation type="journal article" date="2021" name="Sci. Rep.">
        <title>The distribution of antibiotic resistance genes in chicken gut microbiota commensals.</title>
        <authorList>
            <person name="Juricova H."/>
            <person name="Matiasovicova J."/>
            <person name="Kubasova T."/>
            <person name="Cejkova D."/>
            <person name="Rychlik I."/>
        </authorList>
    </citation>
    <scope>NUCLEOTIDE SEQUENCE</scope>
    <source>
        <strain evidence="8">An836</strain>
    </source>
</reference>
<feature type="region of interest" description="Disordered" evidence="5">
    <location>
        <begin position="1"/>
        <end position="36"/>
    </location>
</feature>
<evidence type="ECO:0000256" key="6">
    <source>
        <dbReference type="SAM" id="Phobius"/>
    </source>
</evidence>
<dbReference type="RefSeq" id="WP_204466988.1">
    <property type="nucleotide sequence ID" value="NZ_JACLYU010000001.1"/>
</dbReference>
<dbReference type="GO" id="GO:0042597">
    <property type="term" value="C:periplasmic space"/>
    <property type="evidence" value="ECO:0007669"/>
    <property type="project" value="UniProtKB-ARBA"/>
</dbReference>
<dbReference type="Gene3D" id="3.90.76.10">
    <property type="entry name" value="Dipeptide-binding Protein, Domain 1"/>
    <property type="match status" value="1"/>
</dbReference>
<evidence type="ECO:0000256" key="3">
    <source>
        <dbReference type="ARBA" id="ARBA00022448"/>
    </source>
</evidence>
<comment type="similarity">
    <text evidence="2">Belongs to the bacterial solute-binding protein 5 family.</text>
</comment>
<keyword evidence="4" id="KW-0732">Signal</keyword>
<sequence length="558" mass="60464">MSKALGAHGTPGATTSSGMTGTAPTDPFAGTDATLNARVRRRRRSGWARTLGVAILAAAIAFAAGFAVGRTGPGGTAPEHAGTAADTVVVGLKLAPVNLDIRRQSGNAVMQLLIGNVYEGLVGRDSHNRVVPAIADSWDIAKDGLAYTFHLRQGLTFSNGDVLDATDVVWSIRQMIERQYYDYEQLDGVTGVEALDDHTVRLTLDTPNANLLWYLSARPGLVFDQDAHYDPKTQAVGSGPYLVSDFVPNDSVTLTANPNYTGRNPAKTHTVVVRYLTDANAAVNALTSGAVQVLSPIDEQLAAPLKNDPAYTIRAGNGSDKYVLAMNNRRAPFTDKRVRQAIRYAIDHKQIIAARGGADQPLGGPIPAVDPGYRDLTGLYPHDVAKAQELMRQAGYGPDHHLTTTLTYANTYGTELGDQLRSQLAAIWIDLKIDYVEFSTWLTDVHQNADYDLSLVDHAESHDFEQWADPTYYYGYDNPRVQELYRKAMAATDEKTTDRLLAQAARQVSEDAAADWLFAYRVTTATAQGVSGFAADLSQSFMPLWNLTYVRPAEGGAA</sequence>
<dbReference type="CDD" id="cd08494">
    <property type="entry name" value="PBP2_NikA_DppA_OppA_like_6"/>
    <property type="match status" value="1"/>
</dbReference>
<reference evidence="8" key="1">
    <citation type="submission" date="2020-08" db="EMBL/GenBank/DDBJ databases">
        <authorList>
            <person name="Cejkova D."/>
            <person name="Kubasova T."/>
            <person name="Jahodarova E."/>
            <person name="Rychlik I."/>
        </authorList>
    </citation>
    <scope>NUCLEOTIDE SEQUENCE</scope>
    <source>
        <strain evidence="8">An836</strain>
    </source>
</reference>
<keyword evidence="3" id="KW-0813">Transport</keyword>
<dbReference type="GO" id="GO:0030313">
    <property type="term" value="C:cell envelope"/>
    <property type="evidence" value="ECO:0007669"/>
    <property type="project" value="UniProtKB-SubCell"/>
</dbReference>
<evidence type="ECO:0000259" key="7">
    <source>
        <dbReference type="Pfam" id="PF00496"/>
    </source>
</evidence>
<comment type="caution">
    <text evidence="8">The sequence shown here is derived from an EMBL/GenBank/DDBJ whole genome shotgun (WGS) entry which is preliminary data.</text>
</comment>
<dbReference type="SUPFAM" id="SSF53850">
    <property type="entry name" value="Periplasmic binding protein-like II"/>
    <property type="match status" value="1"/>
</dbReference>
<dbReference type="Gene3D" id="3.40.190.10">
    <property type="entry name" value="Periplasmic binding protein-like II"/>
    <property type="match status" value="1"/>
</dbReference>
<accession>A0A938WWW8</accession>
<dbReference type="GO" id="GO:0015833">
    <property type="term" value="P:peptide transport"/>
    <property type="evidence" value="ECO:0007669"/>
    <property type="project" value="TreeGrafter"/>
</dbReference>
<keyword evidence="6" id="KW-0472">Membrane</keyword>
<keyword evidence="6" id="KW-1133">Transmembrane helix</keyword>
<evidence type="ECO:0000256" key="5">
    <source>
        <dbReference type="SAM" id="MobiDB-lite"/>
    </source>
</evidence>
<feature type="compositionally biased region" description="Low complexity" evidence="5">
    <location>
        <begin position="10"/>
        <end position="25"/>
    </location>
</feature>
<dbReference type="PANTHER" id="PTHR30290:SF10">
    <property type="entry name" value="PERIPLASMIC OLIGOPEPTIDE-BINDING PROTEIN-RELATED"/>
    <property type="match status" value="1"/>
</dbReference>
<dbReference type="GO" id="GO:0043190">
    <property type="term" value="C:ATP-binding cassette (ABC) transporter complex"/>
    <property type="evidence" value="ECO:0007669"/>
    <property type="project" value="InterPro"/>
</dbReference>
<evidence type="ECO:0000256" key="2">
    <source>
        <dbReference type="ARBA" id="ARBA00005695"/>
    </source>
</evidence>
<gene>
    <name evidence="8" type="ORF">H7U32_00175</name>
</gene>
<dbReference type="GO" id="GO:1904680">
    <property type="term" value="F:peptide transmembrane transporter activity"/>
    <property type="evidence" value="ECO:0007669"/>
    <property type="project" value="TreeGrafter"/>
</dbReference>
<feature type="transmembrane region" description="Helical" evidence="6">
    <location>
        <begin position="47"/>
        <end position="68"/>
    </location>
</feature>
<evidence type="ECO:0000256" key="4">
    <source>
        <dbReference type="ARBA" id="ARBA00022729"/>
    </source>
</evidence>
<keyword evidence="9" id="KW-1185">Reference proteome</keyword>
<comment type="subcellular location">
    <subcellularLocation>
        <location evidence="1">Cell envelope</location>
    </subcellularLocation>
</comment>
<evidence type="ECO:0000313" key="8">
    <source>
        <dbReference type="EMBL" id="MBM6698774.1"/>
    </source>
</evidence>
<dbReference type="PANTHER" id="PTHR30290">
    <property type="entry name" value="PERIPLASMIC BINDING COMPONENT OF ABC TRANSPORTER"/>
    <property type="match status" value="1"/>
</dbReference>
<dbReference type="InterPro" id="IPR000914">
    <property type="entry name" value="SBP_5_dom"/>
</dbReference>
<dbReference type="InterPro" id="IPR030678">
    <property type="entry name" value="Peptide/Ni-bd"/>
</dbReference>
<feature type="domain" description="Solute-binding protein family 5" evidence="7">
    <location>
        <begin position="130"/>
        <end position="459"/>
    </location>
</feature>
<dbReference type="Gene3D" id="3.10.105.10">
    <property type="entry name" value="Dipeptide-binding Protein, Domain 3"/>
    <property type="match status" value="1"/>
</dbReference>
<name>A0A938WWW8_9BIFI</name>
<evidence type="ECO:0000256" key="1">
    <source>
        <dbReference type="ARBA" id="ARBA00004196"/>
    </source>
</evidence>
<dbReference type="Proteomes" id="UP000718821">
    <property type="component" value="Unassembled WGS sequence"/>
</dbReference>
<dbReference type="InterPro" id="IPR039424">
    <property type="entry name" value="SBP_5"/>
</dbReference>
<dbReference type="EMBL" id="JACLYU010000001">
    <property type="protein sequence ID" value="MBM6698774.1"/>
    <property type="molecule type" value="Genomic_DNA"/>
</dbReference>
<keyword evidence="6" id="KW-0812">Transmembrane</keyword>
<organism evidence="8 9">
    <name type="scientific">Bifidobacterium pullorum subsp. saeculare</name>
    <dbReference type="NCBI Taxonomy" id="78257"/>
    <lineage>
        <taxon>Bacteria</taxon>
        <taxon>Bacillati</taxon>
        <taxon>Actinomycetota</taxon>
        <taxon>Actinomycetes</taxon>
        <taxon>Bifidobacteriales</taxon>
        <taxon>Bifidobacteriaceae</taxon>
        <taxon>Bifidobacterium</taxon>
    </lineage>
</organism>
<dbReference type="PIRSF" id="PIRSF002741">
    <property type="entry name" value="MppA"/>
    <property type="match status" value="1"/>
</dbReference>
<evidence type="ECO:0000313" key="9">
    <source>
        <dbReference type="Proteomes" id="UP000718821"/>
    </source>
</evidence>
<protein>
    <submittedName>
        <fullName evidence="8">ABC transporter substrate-binding protein</fullName>
    </submittedName>
</protein>
<dbReference type="AlphaFoldDB" id="A0A938WWW8"/>
<proteinExistence type="inferred from homology"/>
<dbReference type="Pfam" id="PF00496">
    <property type="entry name" value="SBP_bac_5"/>
    <property type="match status" value="1"/>
</dbReference>